<comment type="caution">
    <text evidence="1">The sequence shown here is derived from an EMBL/GenBank/DDBJ whole genome shotgun (WGS) entry which is preliminary data.</text>
</comment>
<gene>
    <name evidence="1" type="ORF">FB473_001966</name>
</gene>
<organism evidence="1 2">
    <name type="scientific">Brooklawnia cerclae</name>
    <dbReference type="NCBI Taxonomy" id="349934"/>
    <lineage>
        <taxon>Bacteria</taxon>
        <taxon>Bacillati</taxon>
        <taxon>Actinomycetota</taxon>
        <taxon>Actinomycetes</taxon>
        <taxon>Propionibacteriales</taxon>
        <taxon>Propionibacteriaceae</taxon>
        <taxon>Brooklawnia</taxon>
    </lineage>
</organism>
<dbReference type="EMBL" id="JAAMOZ010000001">
    <property type="protein sequence ID" value="NIH57321.1"/>
    <property type="molecule type" value="Genomic_DNA"/>
</dbReference>
<proteinExistence type="predicted"/>
<evidence type="ECO:0000313" key="1">
    <source>
        <dbReference type="EMBL" id="NIH57321.1"/>
    </source>
</evidence>
<name>A0ABX0SKR3_9ACTN</name>
<accession>A0ABX0SKR3</accession>
<sequence length="173" mass="18622">MTTAKPSYADLLAKRVSTGARQIIREKVSLDPALFADLEDARQAMYAEQLKVKDGKPTKANGGPLNAAKDRVEAIEQQIRDSTIVVTLRALSADQLIAVQAGVVDETPVVDVWRARLAEAFAEAKTPSGDAIPEIGKGEWAQLLATVATGELQKWHNDLEKAGNAPSFPTFAK</sequence>
<dbReference type="Proteomes" id="UP000749311">
    <property type="component" value="Unassembled WGS sequence"/>
</dbReference>
<reference evidence="1 2" key="1">
    <citation type="submission" date="2020-02" db="EMBL/GenBank/DDBJ databases">
        <title>Sequencing the genomes of 1000 actinobacteria strains.</title>
        <authorList>
            <person name="Klenk H.-P."/>
        </authorList>
    </citation>
    <scope>NUCLEOTIDE SEQUENCE [LARGE SCALE GENOMIC DNA]</scope>
    <source>
        <strain evidence="1 2">DSM 19609</strain>
    </source>
</reference>
<dbReference type="RefSeq" id="WP_167166917.1">
    <property type="nucleotide sequence ID" value="NZ_BAAAOO010000014.1"/>
</dbReference>
<evidence type="ECO:0000313" key="2">
    <source>
        <dbReference type="Proteomes" id="UP000749311"/>
    </source>
</evidence>
<keyword evidence="2" id="KW-1185">Reference proteome</keyword>
<protein>
    <submittedName>
        <fullName evidence="1">Uncharacterized protein</fullName>
    </submittedName>
</protein>